<dbReference type="InterPro" id="IPR011042">
    <property type="entry name" value="6-blade_b-propeller_TolB-like"/>
</dbReference>
<feature type="compositionally biased region" description="Polar residues" evidence="1">
    <location>
        <begin position="1"/>
        <end position="11"/>
    </location>
</feature>
<evidence type="ECO:0000256" key="1">
    <source>
        <dbReference type="SAM" id="MobiDB-lite"/>
    </source>
</evidence>
<dbReference type="RefSeq" id="WP_264500654.1">
    <property type="nucleotide sequence ID" value="NZ_JAPDDS010000004.1"/>
</dbReference>
<reference evidence="3 4" key="1">
    <citation type="submission" date="2022-10" db="EMBL/GenBank/DDBJ databases">
        <title>Luteolibacter flavescens strain MCCC 1K03193, whole genome shotgun sequencing project.</title>
        <authorList>
            <person name="Zhao G."/>
            <person name="Shen L."/>
        </authorList>
    </citation>
    <scope>NUCLEOTIDE SEQUENCE [LARGE SCALE GENOMIC DNA]</scope>
    <source>
        <strain evidence="3 4">MCCC 1K03193</strain>
    </source>
</reference>
<evidence type="ECO:0000259" key="2">
    <source>
        <dbReference type="Pfam" id="PF23500"/>
    </source>
</evidence>
<dbReference type="PANTHER" id="PTHR33546:SF1">
    <property type="entry name" value="LARGE, MULTIFUNCTIONAL SECRETED PROTEIN"/>
    <property type="match status" value="1"/>
</dbReference>
<keyword evidence="4" id="KW-1185">Reference proteome</keyword>
<sequence length="511" mass="56567">MPLNPQSTQEMKFQVRSPKRQNKHTAPWRTLRLGGSFIIAAIGTTFAQQQSDFYLREEIPLPPGEVMELGSIALMPDQKIAVTSRRGDLWICTGAYGDDLTKVTWKKFAEGLHEPLGMSWKDGWLYLTQRPEVTRIRDSDDDGVADTFETISSGWSIKGDYHEYAFGTEADRDGNIWTVHCLTGSFTADVPWRGWCLRITPEGKMIPTCSGIRSPGGIGFNAEGDAFYTDNQGPWNGSSSLKWLKPGSFQGNPAGNRYYDLAPEMGKRPAEPANKSRIMTERGRIPEFVPPAVIFPHAKVGHSPSGIVADTTGGKFGPWEKQLYVGEQTKSEVQRVCLEKVNGLYQGAVFHFLEGFEAGIVPVRQAGDGTLFIGGTNRGWASSGSKTFTFERVRWTGRVPFEIHTMSALPDGFELTFTEPVDPATAARPESYAMDAWTYIYQADYGSPEVDRATPKITAATVSPDGKKVRLKIDGLVQGHVHHLTAPGITTKTGTKLWHPEAWYTLNEIPK</sequence>
<feature type="region of interest" description="Disordered" evidence="1">
    <location>
        <begin position="1"/>
        <end position="25"/>
    </location>
</feature>
<evidence type="ECO:0000313" key="4">
    <source>
        <dbReference type="Proteomes" id="UP001207930"/>
    </source>
</evidence>
<accession>A0ABT3FM87</accession>
<dbReference type="Proteomes" id="UP001207930">
    <property type="component" value="Unassembled WGS sequence"/>
</dbReference>
<dbReference type="SUPFAM" id="SSF63829">
    <property type="entry name" value="Calcium-dependent phosphotriesterase"/>
    <property type="match status" value="1"/>
</dbReference>
<dbReference type="InterPro" id="IPR055557">
    <property type="entry name" value="DUF7133"/>
</dbReference>
<feature type="domain" description="DUF7133" evidence="2">
    <location>
        <begin position="106"/>
        <end position="236"/>
    </location>
</feature>
<dbReference type="Pfam" id="PF23500">
    <property type="entry name" value="DUF7133"/>
    <property type="match status" value="1"/>
</dbReference>
<comment type="caution">
    <text evidence="3">The sequence shown here is derived from an EMBL/GenBank/DDBJ whole genome shotgun (WGS) entry which is preliminary data.</text>
</comment>
<dbReference type="EMBL" id="JAPDDS010000004">
    <property type="protein sequence ID" value="MCW1884694.1"/>
    <property type="molecule type" value="Genomic_DNA"/>
</dbReference>
<protein>
    <recommendedName>
        <fullName evidence="2">DUF7133 domain-containing protein</fullName>
    </recommendedName>
</protein>
<gene>
    <name evidence="3" type="ORF">OKA04_08130</name>
</gene>
<proteinExistence type="predicted"/>
<evidence type="ECO:0000313" key="3">
    <source>
        <dbReference type="EMBL" id="MCW1884694.1"/>
    </source>
</evidence>
<name>A0ABT3FM87_9BACT</name>
<dbReference type="Gene3D" id="2.120.10.30">
    <property type="entry name" value="TolB, C-terminal domain"/>
    <property type="match status" value="1"/>
</dbReference>
<dbReference type="PANTHER" id="PTHR33546">
    <property type="entry name" value="LARGE, MULTIFUNCTIONAL SECRETED PROTEIN-RELATED"/>
    <property type="match status" value="1"/>
</dbReference>
<organism evidence="3 4">
    <name type="scientific">Luteolibacter flavescens</name>
    <dbReference type="NCBI Taxonomy" id="1859460"/>
    <lineage>
        <taxon>Bacteria</taxon>
        <taxon>Pseudomonadati</taxon>
        <taxon>Verrucomicrobiota</taxon>
        <taxon>Verrucomicrobiia</taxon>
        <taxon>Verrucomicrobiales</taxon>
        <taxon>Verrucomicrobiaceae</taxon>
        <taxon>Luteolibacter</taxon>
    </lineage>
</organism>